<reference evidence="10" key="2">
    <citation type="submission" date="2024-06" db="EMBL/GenBank/DDBJ databases">
        <authorList>
            <person name="Li S."/>
        </authorList>
    </citation>
    <scope>NUCLEOTIDE SEQUENCE</scope>
    <source>
        <strain evidence="10">SR10</strain>
    </source>
</reference>
<dbReference type="PANTHER" id="PTHR43066">
    <property type="entry name" value="RHOMBOID-RELATED PROTEIN"/>
    <property type="match status" value="1"/>
</dbReference>
<dbReference type="RefSeq" id="WP_336132032.1">
    <property type="nucleotide sequence ID" value="NZ_CP159925.1"/>
</dbReference>
<dbReference type="Proteomes" id="UP001387215">
    <property type="component" value="Unassembled WGS sequence"/>
</dbReference>
<gene>
    <name evidence="10" type="ORF">ABU614_20155</name>
    <name evidence="9" type="ORF">V2J18_13685</name>
</gene>
<dbReference type="EC" id="3.4.21.-" evidence="10"/>
<feature type="transmembrane region" description="Helical" evidence="7">
    <location>
        <begin position="108"/>
        <end position="127"/>
    </location>
</feature>
<dbReference type="EMBL" id="CP159925">
    <property type="protein sequence ID" value="XCO74657.1"/>
    <property type="molecule type" value="Genomic_DNA"/>
</dbReference>
<dbReference type="InterPro" id="IPR035952">
    <property type="entry name" value="Rhomboid-like_sf"/>
</dbReference>
<dbReference type="GO" id="GO:0004252">
    <property type="term" value="F:serine-type endopeptidase activity"/>
    <property type="evidence" value="ECO:0007669"/>
    <property type="project" value="InterPro"/>
</dbReference>
<evidence type="ECO:0000313" key="11">
    <source>
        <dbReference type="Proteomes" id="UP001387215"/>
    </source>
</evidence>
<evidence type="ECO:0000256" key="1">
    <source>
        <dbReference type="ARBA" id="ARBA00004141"/>
    </source>
</evidence>
<evidence type="ECO:0000313" key="10">
    <source>
        <dbReference type="EMBL" id="XCO74657.1"/>
    </source>
</evidence>
<organism evidence="10">
    <name type="scientific">Lysobacter firmicutimachus</name>
    <dbReference type="NCBI Taxonomy" id="1792846"/>
    <lineage>
        <taxon>Bacteria</taxon>
        <taxon>Pseudomonadati</taxon>
        <taxon>Pseudomonadota</taxon>
        <taxon>Gammaproteobacteria</taxon>
        <taxon>Lysobacterales</taxon>
        <taxon>Lysobacteraceae</taxon>
        <taxon>Lysobacter</taxon>
    </lineage>
</organism>
<keyword evidence="3" id="KW-0997">Cell inner membrane</keyword>
<evidence type="ECO:0000259" key="8">
    <source>
        <dbReference type="Pfam" id="PF01694"/>
    </source>
</evidence>
<accession>A0AAU8MU33</accession>
<evidence type="ECO:0000256" key="7">
    <source>
        <dbReference type="SAM" id="Phobius"/>
    </source>
</evidence>
<sequence length="206" mass="23311">MLTLILIAVTALVSWQAFEKKRIFERLVLWPPGVERFHQYDRLLTHGFVHADWTHLLFNMITLYFFGGVIEQVFAQTIGQAGFVLFYLSAIVVAILPSYLRHRRDNGYVSLGASGAVSAVLFAYVLINPWNWIIVFVIPVPAIAYAVAYVVYSFWMDKRGRGNINHNAHLSGAIYGVLFMLLMEPRIGLIFLQRLASPSLPSFFGG</sequence>
<keyword evidence="6 7" id="KW-0472">Membrane</keyword>
<keyword evidence="2" id="KW-1003">Cell membrane</keyword>
<evidence type="ECO:0000256" key="4">
    <source>
        <dbReference type="ARBA" id="ARBA00022692"/>
    </source>
</evidence>
<dbReference type="AlphaFoldDB" id="A0AAU8MU33"/>
<keyword evidence="10" id="KW-0378">Hydrolase</keyword>
<feature type="transmembrane region" description="Helical" evidence="7">
    <location>
        <begin position="173"/>
        <end position="192"/>
    </location>
</feature>
<reference evidence="9 11" key="1">
    <citation type="submission" date="2024-02" db="EMBL/GenBank/DDBJ databases">
        <title>Lysobacter Genome Sequencing and Mining.</title>
        <authorList>
            <person name="Bierman J."/>
            <person name="Walker M.C."/>
        </authorList>
    </citation>
    <scope>NUCLEOTIDE SEQUENCE [LARGE SCALE GENOMIC DNA]</scope>
    <source>
        <strain evidence="9 11">PB6250</strain>
    </source>
</reference>
<dbReference type="EMBL" id="JBANDL010000002">
    <property type="protein sequence ID" value="MEI2455727.1"/>
    <property type="molecule type" value="Genomic_DNA"/>
</dbReference>
<proteinExistence type="predicted"/>
<feature type="transmembrane region" description="Helical" evidence="7">
    <location>
        <begin position="133"/>
        <end position="152"/>
    </location>
</feature>
<keyword evidence="10" id="KW-0645">Protease</keyword>
<name>A0AAU8MU33_9GAMM</name>
<evidence type="ECO:0000256" key="2">
    <source>
        <dbReference type="ARBA" id="ARBA00022475"/>
    </source>
</evidence>
<dbReference type="PANTHER" id="PTHR43066:SF26">
    <property type="entry name" value="RHOMBOID PROTEASE GLPG"/>
    <property type="match status" value="1"/>
</dbReference>
<evidence type="ECO:0000256" key="3">
    <source>
        <dbReference type="ARBA" id="ARBA00022519"/>
    </source>
</evidence>
<dbReference type="Pfam" id="PF01694">
    <property type="entry name" value="Rhomboid"/>
    <property type="match status" value="1"/>
</dbReference>
<protein>
    <submittedName>
        <fullName evidence="10">Rhomboid family intramembrane serine protease</fullName>
        <ecNumber evidence="10">3.4.21.-</ecNumber>
    </submittedName>
</protein>
<feature type="transmembrane region" description="Helical" evidence="7">
    <location>
        <begin position="73"/>
        <end position="96"/>
    </location>
</feature>
<dbReference type="Gene3D" id="1.20.1540.10">
    <property type="entry name" value="Rhomboid-like"/>
    <property type="match status" value="1"/>
</dbReference>
<evidence type="ECO:0000256" key="5">
    <source>
        <dbReference type="ARBA" id="ARBA00022989"/>
    </source>
</evidence>
<dbReference type="GO" id="GO:0016020">
    <property type="term" value="C:membrane"/>
    <property type="evidence" value="ECO:0007669"/>
    <property type="project" value="UniProtKB-SubCell"/>
</dbReference>
<evidence type="ECO:0000313" key="9">
    <source>
        <dbReference type="EMBL" id="MEI2455727.1"/>
    </source>
</evidence>
<evidence type="ECO:0000256" key="6">
    <source>
        <dbReference type="ARBA" id="ARBA00023136"/>
    </source>
</evidence>
<feature type="domain" description="Peptidase S54 rhomboid" evidence="8">
    <location>
        <begin position="39"/>
        <end position="183"/>
    </location>
</feature>
<dbReference type="GO" id="GO:0006508">
    <property type="term" value="P:proteolysis"/>
    <property type="evidence" value="ECO:0007669"/>
    <property type="project" value="UniProtKB-KW"/>
</dbReference>
<keyword evidence="5 7" id="KW-1133">Transmembrane helix</keyword>
<dbReference type="SUPFAM" id="SSF144091">
    <property type="entry name" value="Rhomboid-like"/>
    <property type="match status" value="1"/>
</dbReference>
<keyword evidence="11" id="KW-1185">Reference proteome</keyword>
<comment type="subcellular location">
    <subcellularLocation>
        <location evidence="1">Membrane</location>
        <topology evidence="1">Multi-pass membrane protein</topology>
    </subcellularLocation>
</comment>
<dbReference type="InterPro" id="IPR022764">
    <property type="entry name" value="Peptidase_S54_rhomboid_dom"/>
</dbReference>
<keyword evidence="4 7" id="KW-0812">Transmembrane</keyword>